<gene>
    <name evidence="2" type="ORF">C7C46_24175</name>
</gene>
<organism evidence="2 3">
    <name type="scientific">Streptomyces tateyamensis</name>
    <dbReference type="NCBI Taxonomy" id="565073"/>
    <lineage>
        <taxon>Bacteria</taxon>
        <taxon>Bacillati</taxon>
        <taxon>Actinomycetota</taxon>
        <taxon>Actinomycetes</taxon>
        <taxon>Kitasatosporales</taxon>
        <taxon>Streptomycetaceae</taxon>
        <taxon>Streptomyces</taxon>
    </lineage>
</organism>
<dbReference type="EMBL" id="PYBW01000095">
    <property type="protein sequence ID" value="PYC74510.1"/>
    <property type="molecule type" value="Genomic_DNA"/>
</dbReference>
<accession>A0A2V4P0T1</accession>
<sequence>MQSCPAATAVSAVFDEPNLIADAGLLPLVRLAERAGLPELAASAIRIEGADNSGGAHPANKVMSLLGAMCAGADSIDDAARLRHGAMDRAFAGVRAPSTLGTFLRSFTHGHNRQLHRVHRDFLASLARQTPLLPGAETLMFIDIDPTHRRVYGHAKQGAEVGRLKGQRTLHPILATLSTPTARPVIGAVRLRRGKAADVRGTESFVGEALAIAKEAGGTGVRIVRADSKFYTADVVAACRRAGARFSLTTGMNPSIAKAIGHIPQDAWTPIRYPDAFVDPDTGEMVSDAEIAEIEYTAFTGRRKAEQVTARLIVRRVRRLNPEAAQGQGELFTTWRYHPVFTDSPFAMLQAELHHRRHAVVEQAIADGKSGPLAHLPSGNFQANAAWLTLWAMSHNLLRAAGALASVFHAKATTATLRAHLVNVPARLARTARTKLTVHLPEHWPWQDAFTDLFEAAHRPPTPVT</sequence>
<evidence type="ECO:0000259" key="1">
    <source>
        <dbReference type="Pfam" id="PF13701"/>
    </source>
</evidence>
<dbReference type="AlphaFoldDB" id="A0A2V4P0T1"/>
<reference evidence="2 3" key="1">
    <citation type="submission" date="2018-03" db="EMBL/GenBank/DDBJ databases">
        <title>Bioinformatic expansion and discovery of thiopeptide antibiotics.</title>
        <authorList>
            <person name="Schwalen C.J."/>
            <person name="Hudson G.A."/>
            <person name="Mitchell D.A."/>
        </authorList>
    </citation>
    <scope>NUCLEOTIDE SEQUENCE [LARGE SCALE GENOMIC DNA]</scope>
    <source>
        <strain evidence="2 3">ATCC 21389</strain>
    </source>
</reference>
<dbReference type="RefSeq" id="WP_110672015.1">
    <property type="nucleotide sequence ID" value="NZ_PYBW01000095.1"/>
</dbReference>
<dbReference type="NCBIfam" id="NF033539">
    <property type="entry name" value="transpos_IS1380"/>
    <property type="match status" value="1"/>
</dbReference>
<evidence type="ECO:0000313" key="2">
    <source>
        <dbReference type="EMBL" id="PYC74510.1"/>
    </source>
</evidence>
<dbReference type="Pfam" id="PF13701">
    <property type="entry name" value="DDE_Tnp_1_4"/>
    <property type="match status" value="1"/>
</dbReference>
<feature type="domain" description="Transposase DDE" evidence="1">
    <location>
        <begin position="9"/>
        <end position="456"/>
    </location>
</feature>
<proteinExistence type="predicted"/>
<dbReference type="InterPro" id="IPR025668">
    <property type="entry name" value="Tnp_DDE_dom"/>
</dbReference>
<protein>
    <submittedName>
        <fullName evidence="2">IS1380 family transposase</fullName>
    </submittedName>
</protein>
<dbReference type="OrthoDB" id="3718343at2"/>
<dbReference type="Proteomes" id="UP000248039">
    <property type="component" value="Unassembled WGS sequence"/>
</dbReference>
<comment type="caution">
    <text evidence="2">The sequence shown here is derived from an EMBL/GenBank/DDBJ whole genome shotgun (WGS) entry which is preliminary data.</text>
</comment>
<name>A0A2V4P0T1_9ACTN</name>
<evidence type="ECO:0000313" key="3">
    <source>
        <dbReference type="Proteomes" id="UP000248039"/>
    </source>
</evidence>
<keyword evidence="3" id="KW-1185">Reference proteome</keyword>
<dbReference type="InterPro" id="IPR047960">
    <property type="entry name" value="Transpos_IS1380"/>
</dbReference>